<keyword evidence="4" id="KW-1185">Reference proteome</keyword>
<organism evidence="3 4">
    <name type="scientific">Phytohabitans flavus</name>
    <dbReference type="NCBI Taxonomy" id="1076124"/>
    <lineage>
        <taxon>Bacteria</taxon>
        <taxon>Bacillati</taxon>
        <taxon>Actinomycetota</taxon>
        <taxon>Actinomycetes</taxon>
        <taxon>Micromonosporales</taxon>
        <taxon>Micromonosporaceae</taxon>
    </lineage>
</organism>
<feature type="chain" id="PRO_5039297274" description="Altered inheritance of mitochondria protein 6" evidence="2">
    <location>
        <begin position="20"/>
        <end position="311"/>
    </location>
</feature>
<keyword evidence="2" id="KW-0732">Signal</keyword>
<dbReference type="KEGG" id="pfla:Pflav_063280"/>
<dbReference type="InterPro" id="IPR017946">
    <property type="entry name" value="PLC-like_Pdiesterase_TIM-brl"/>
</dbReference>
<evidence type="ECO:0000256" key="1">
    <source>
        <dbReference type="ARBA" id="ARBA00014286"/>
    </source>
</evidence>
<protein>
    <recommendedName>
        <fullName evidence="1">Altered inheritance of mitochondria protein 6</fullName>
    </recommendedName>
</protein>
<name>A0A6F8Y1R2_9ACTN</name>
<dbReference type="Proteomes" id="UP000502508">
    <property type="component" value="Chromosome"/>
</dbReference>
<dbReference type="CDD" id="cd08577">
    <property type="entry name" value="PI-PLCc_GDPD_SF_unchar3"/>
    <property type="match status" value="1"/>
</dbReference>
<accession>A0A6F8Y1R2</accession>
<dbReference type="Pfam" id="PF13653">
    <property type="entry name" value="GDPD_2"/>
    <property type="match status" value="1"/>
</dbReference>
<reference evidence="3 4" key="1">
    <citation type="submission" date="2020-03" db="EMBL/GenBank/DDBJ databases">
        <title>Whole genome shotgun sequence of Phytohabitans flavus NBRC 107702.</title>
        <authorList>
            <person name="Komaki H."/>
            <person name="Tamura T."/>
        </authorList>
    </citation>
    <scope>NUCLEOTIDE SEQUENCE [LARGE SCALE GENOMIC DNA]</scope>
    <source>
        <strain evidence="3 4">NBRC 107702</strain>
    </source>
</reference>
<dbReference type="EMBL" id="AP022870">
    <property type="protein sequence ID" value="BCB79918.1"/>
    <property type="molecule type" value="Genomic_DNA"/>
</dbReference>
<dbReference type="SUPFAM" id="SSF51695">
    <property type="entry name" value="PLC-like phosphodiesterases"/>
    <property type="match status" value="1"/>
</dbReference>
<dbReference type="PANTHER" id="PTHR31571">
    <property type="entry name" value="ALTERED INHERITANCE OF MITOCHONDRIA PROTEIN 6"/>
    <property type="match status" value="1"/>
</dbReference>
<dbReference type="AlphaFoldDB" id="A0A6F8Y1R2"/>
<evidence type="ECO:0000256" key="2">
    <source>
        <dbReference type="SAM" id="SignalP"/>
    </source>
</evidence>
<reference evidence="3 4" key="2">
    <citation type="submission" date="2020-03" db="EMBL/GenBank/DDBJ databases">
        <authorList>
            <person name="Ichikawa N."/>
            <person name="Kimura A."/>
            <person name="Kitahashi Y."/>
            <person name="Uohara A."/>
        </authorList>
    </citation>
    <scope>NUCLEOTIDE SEQUENCE [LARGE SCALE GENOMIC DNA]</scope>
    <source>
        <strain evidence="3 4">NBRC 107702</strain>
    </source>
</reference>
<dbReference type="GO" id="GO:0008081">
    <property type="term" value="F:phosphoric diester hydrolase activity"/>
    <property type="evidence" value="ECO:0007669"/>
    <property type="project" value="InterPro"/>
</dbReference>
<dbReference type="PANTHER" id="PTHR31571:SF1">
    <property type="entry name" value="ALTERED INHERITANCE OF MITOCHONDRIA PROTEIN 6"/>
    <property type="match status" value="1"/>
</dbReference>
<proteinExistence type="predicted"/>
<dbReference type="RefSeq" id="WP_173040004.1">
    <property type="nucleotide sequence ID" value="NZ_AP022870.1"/>
</dbReference>
<feature type="signal peptide" evidence="2">
    <location>
        <begin position="1"/>
        <end position="19"/>
    </location>
</feature>
<dbReference type="Gene3D" id="3.20.20.190">
    <property type="entry name" value="Phosphatidylinositol (PI) phosphodiesterase"/>
    <property type="match status" value="1"/>
</dbReference>
<dbReference type="GO" id="GO:0006629">
    <property type="term" value="P:lipid metabolic process"/>
    <property type="evidence" value="ECO:0007669"/>
    <property type="project" value="InterPro"/>
</dbReference>
<dbReference type="InterPro" id="IPR039559">
    <property type="entry name" value="AIM6_PI-PLC-like_dom"/>
</dbReference>
<dbReference type="InterPro" id="IPR051236">
    <property type="entry name" value="HAT_RTT109-like"/>
</dbReference>
<gene>
    <name evidence="3" type="ORF">Pflav_063280</name>
</gene>
<sequence length="311" mass="34160">MFRRALSVLVAAGALVAMAAPAAQAGGHHGRHDRPLPRAHAHNDYEHERPLFDALSHGFTSVEADIYLVDGELLVAHDPEDLVPGRTLQSLYLDPLARRIKANHGTVFRGSRQQLQLLVDIKNTGVATYTELDRVLRDYRRMLTTYSHGKVHQDAVTIVISGDRPRDLMAGQTVRYAFFDGRGTDLGGGASASFMPLISENWNNVFTWQGVGPMPAAERTLLRQAIATAHANGQRVRFWATPDLPGPERDAVWRELVAADIDHINTDDLAALETFLRTSPPAPSPRELIRDLVGRVVGAPVHQLPDQPGGH</sequence>
<evidence type="ECO:0000313" key="4">
    <source>
        <dbReference type="Proteomes" id="UP000502508"/>
    </source>
</evidence>
<evidence type="ECO:0000313" key="3">
    <source>
        <dbReference type="EMBL" id="BCB79918.1"/>
    </source>
</evidence>